<keyword evidence="3" id="KW-1185">Reference proteome</keyword>
<organism evidence="2 3">
    <name type="scientific">Symbiodinium microadriaticum</name>
    <name type="common">Dinoflagellate</name>
    <name type="synonym">Zooxanthella microadriatica</name>
    <dbReference type="NCBI Taxonomy" id="2951"/>
    <lineage>
        <taxon>Eukaryota</taxon>
        <taxon>Sar</taxon>
        <taxon>Alveolata</taxon>
        <taxon>Dinophyceae</taxon>
        <taxon>Suessiales</taxon>
        <taxon>Symbiodiniaceae</taxon>
        <taxon>Symbiodinium</taxon>
    </lineage>
</organism>
<feature type="region of interest" description="Disordered" evidence="1">
    <location>
        <begin position="442"/>
        <end position="634"/>
    </location>
</feature>
<name>A0A1Q9D573_SYMMI</name>
<evidence type="ECO:0000313" key="3">
    <source>
        <dbReference type="Proteomes" id="UP000186817"/>
    </source>
</evidence>
<accession>A0A1Q9D573</accession>
<feature type="compositionally biased region" description="Basic and acidic residues" evidence="1">
    <location>
        <begin position="457"/>
        <end position="475"/>
    </location>
</feature>
<feature type="region of interest" description="Disordered" evidence="1">
    <location>
        <begin position="734"/>
        <end position="757"/>
    </location>
</feature>
<dbReference type="Proteomes" id="UP000186817">
    <property type="component" value="Unassembled WGS sequence"/>
</dbReference>
<feature type="compositionally biased region" description="Basic and acidic residues" evidence="1">
    <location>
        <begin position="483"/>
        <end position="494"/>
    </location>
</feature>
<dbReference type="EMBL" id="LSRX01000716">
    <property type="protein sequence ID" value="OLP90351.1"/>
    <property type="molecule type" value="Genomic_DNA"/>
</dbReference>
<protein>
    <submittedName>
        <fullName evidence="2">Uncharacterized protein</fullName>
    </submittedName>
</protein>
<feature type="region of interest" description="Disordered" evidence="1">
    <location>
        <begin position="268"/>
        <end position="326"/>
    </location>
</feature>
<dbReference type="AlphaFoldDB" id="A0A1Q9D573"/>
<sequence length="757" mass="83225">MVFKLGRSVEDNVQEVRSTELCPCAAFTRIFAHGGATLQLGDHSVYHGHFILAERVLPLRQVLRTGGIKARTLAMVALGCLQGWCRASQAGIRVRDVGEKHWGLKENSSSVVISRFDDEFLQSRLASGAISVVILDGNCCMVQGGPTQVLGPTPAALSQDDLETAAKRRVPETIKEAADRLRKFLALLRLVLQNLLRLLVVLSDEKGGKSSKGKSKGKDKGADFTECFSQEKVLYRHSNGRESMLTVIAIRVDGIVAYNAATAAWVTRETPAHSTSEDKMRKNRARQTMDEEDKAGKKRVRQTTDEEDHWGKPDPGSESSECATQPDGVHYSLSLGEFPNSELFVIGEPTCLNDKSHAKHDPLADNCIFFGVTGDITPAVARRVLLEREIAWAKASVERQQRAVAKEDATSGDLPADYIDDYDDITGNLLADPLQELFGISGHDKNLNAGSPVQRRTTPDLKHDDLEPLREDVMRGKTPAQPRNEKDESCHIDDPATTETIGAASEVPNNPREPPAPEPEPDSRDLLQPLPPGWQRDDTFAQGLHPTTDVFDDLQNENYNAVDQDGGKPCDKGVSSSPLPSDVDFDPDVPSSPVPAGDGPDDDQQGSAPRAWDKGETQGVLEPEGTPPPLTAQQRARLHAILQARDPDGRVPYGLDKYKGDAAKWAAYRFAEDVARGEIPQKDGSMAKFDRGDPRPRALRHQRRGNKLLNETLNNKHIPNLNLDWMHRLACAEGRSDTDQLAKRRPTKPYTDAPQDQ</sequence>
<comment type="caution">
    <text evidence="2">The sequence shown here is derived from an EMBL/GenBank/DDBJ whole genome shotgun (WGS) entry which is preliminary data.</text>
</comment>
<feature type="compositionally biased region" description="Low complexity" evidence="1">
    <location>
        <begin position="574"/>
        <end position="598"/>
    </location>
</feature>
<reference evidence="2 3" key="1">
    <citation type="submission" date="2016-02" db="EMBL/GenBank/DDBJ databases">
        <title>Genome analysis of coral dinoflagellate symbionts highlights evolutionary adaptations to a symbiotic lifestyle.</title>
        <authorList>
            <person name="Aranda M."/>
            <person name="Li Y."/>
            <person name="Liew Y.J."/>
            <person name="Baumgarten S."/>
            <person name="Simakov O."/>
            <person name="Wilson M."/>
            <person name="Piel J."/>
            <person name="Ashoor H."/>
            <person name="Bougouffa S."/>
            <person name="Bajic V.B."/>
            <person name="Ryu T."/>
            <person name="Ravasi T."/>
            <person name="Bayer T."/>
            <person name="Micklem G."/>
            <person name="Kim H."/>
            <person name="Bhak J."/>
            <person name="Lajeunesse T.C."/>
            <person name="Voolstra C.R."/>
        </authorList>
    </citation>
    <scope>NUCLEOTIDE SEQUENCE [LARGE SCALE GENOMIC DNA]</scope>
    <source>
        <strain evidence="2 3">CCMP2467</strain>
    </source>
</reference>
<proteinExistence type="predicted"/>
<evidence type="ECO:0000313" key="2">
    <source>
        <dbReference type="EMBL" id="OLP90351.1"/>
    </source>
</evidence>
<gene>
    <name evidence="2" type="ORF">AK812_SmicGene28073</name>
</gene>
<evidence type="ECO:0000256" key="1">
    <source>
        <dbReference type="SAM" id="MobiDB-lite"/>
    </source>
</evidence>